<feature type="non-terminal residue" evidence="1">
    <location>
        <position position="1"/>
    </location>
</feature>
<evidence type="ECO:0000313" key="1">
    <source>
        <dbReference type="EMBL" id="CAG7826172.1"/>
    </source>
</evidence>
<name>A0A8J2KZG1_9HEXA</name>
<sequence length="98" mass="11254">MKRLERHSILEYPNVKKTSIIDEIAKLFEQQETQDEEEEMNMELDDGIDTIQDTNATLDKLTSDIESMKDMMQLICAKMNINSEVNADEGLLADEINS</sequence>
<dbReference type="EMBL" id="CAJVCH010538844">
    <property type="protein sequence ID" value="CAG7826172.1"/>
    <property type="molecule type" value="Genomic_DNA"/>
</dbReference>
<dbReference type="AlphaFoldDB" id="A0A8J2KZG1"/>
<keyword evidence="2" id="KW-1185">Reference proteome</keyword>
<evidence type="ECO:0000313" key="2">
    <source>
        <dbReference type="Proteomes" id="UP000708208"/>
    </source>
</evidence>
<accession>A0A8J2KZG1</accession>
<reference evidence="1" key="1">
    <citation type="submission" date="2021-06" db="EMBL/GenBank/DDBJ databases">
        <authorList>
            <person name="Hodson N. C."/>
            <person name="Mongue J. A."/>
            <person name="Jaron S. K."/>
        </authorList>
    </citation>
    <scope>NUCLEOTIDE SEQUENCE</scope>
</reference>
<comment type="caution">
    <text evidence="1">The sequence shown here is derived from an EMBL/GenBank/DDBJ whole genome shotgun (WGS) entry which is preliminary data.</text>
</comment>
<organism evidence="1 2">
    <name type="scientific">Allacma fusca</name>
    <dbReference type="NCBI Taxonomy" id="39272"/>
    <lineage>
        <taxon>Eukaryota</taxon>
        <taxon>Metazoa</taxon>
        <taxon>Ecdysozoa</taxon>
        <taxon>Arthropoda</taxon>
        <taxon>Hexapoda</taxon>
        <taxon>Collembola</taxon>
        <taxon>Symphypleona</taxon>
        <taxon>Sminthuridae</taxon>
        <taxon>Allacma</taxon>
    </lineage>
</organism>
<dbReference type="Proteomes" id="UP000708208">
    <property type="component" value="Unassembled WGS sequence"/>
</dbReference>
<gene>
    <name evidence="1" type="ORF">AFUS01_LOCUS36240</name>
</gene>
<protein>
    <submittedName>
        <fullName evidence="1">Uncharacterized protein</fullName>
    </submittedName>
</protein>
<proteinExistence type="predicted"/>